<reference evidence="2" key="1">
    <citation type="journal article" date="2017" name="Virology">
        <title>A novel pathogenic aviadenovirus from red-bellied parrots (Poicephalus rufiventris) unveils deep recombination events among avian host lineages.</title>
        <authorList>
            <person name="Das S."/>
            <person name="Fearnside K."/>
            <person name="Sarker S."/>
            <person name="Forwood J.K."/>
            <person name="Raidal S.R."/>
        </authorList>
    </citation>
    <scope>NUCLEOTIDE SEQUENCE [LARGE SCALE GENOMIC DNA]</scope>
</reference>
<name>A0A1P8SW39_9ADEN</name>
<keyword evidence="2" id="KW-1185">Reference proteome</keyword>
<accession>A0A1P8SW39</accession>
<evidence type="ECO:0000313" key="2">
    <source>
        <dbReference type="Proteomes" id="UP000241841"/>
    </source>
</evidence>
<dbReference type="EMBL" id="KX577802">
    <property type="protein sequence ID" value="APY28332.1"/>
    <property type="molecule type" value="Genomic_DNA"/>
</dbReference>
<organism evidence="1 2">
    <name type="scientific">psittacine adenovirus 4</name>
    <dbReference type="NCBI Taxonomy" id="2773287"/>
    <lineage>
        <taxon>Viruses</taxon>
        <taxon>Varidnaviria</taxon>
        <taxon>Bamfordvirae</taxon>
        <taxon>Preplasmiviricota</taxon>
        <taxon>Polisuviricotina</taxon>
        <taxon>Pharingeaviricetes</taxon>
        <taxon>Rowavirales</taxon>
        <taxon>Adenoviridae</taxon>
        <taxon>Aviadenovirus</taxon>
        <taxon>Aviadenovirus rubri</taxon>
        <taxon>Psittacine aviadenovirus B</taxon>
    </lineage>
</organism>
<evidence type="ECO:0000313" key="1">
    <source>
        <dbReference type="EMBL" id="APY28332.1"/>
    </source>
</evidence>
<proteinExistence type="predicted"/>
<sequence>MNASETVNILLKLALWTEFTRYFYPYFFFTADSESGQPKAVL</sequence>
<protein>
    <submittedName>
        <fullName evidence="1">ORF01</fullName>
    </submittedName>
</protein>
<dbReference type="Proteomes" id="UP000241841">
    <property type="component" value="Segment"/>
</dbReference>